<protein>
    <recommendedName>
        <fullName evidence="4">Neuroguidin</fullName>
    </recommendedName>
</protein>
<dbReference type="OrthoDB" id="203440at2759"/>
<name>A0A4S4LEC2_9AGAM</name>
<dbReference type="PANTHER" id="PTHR13237">
    <property type="entry name" value="SOMETHING ABOUT SILENCING PROTEIN 10-RELATED"/>
    <property type="match status" value="1"/>
</dbReference>
<organism evidence="2 3">
    <name type="scientific">Phellinidium pouzarii</name>
    <dbReference type="NCBI Taxonomy" id="167371"/>
    <lineage>
        <taxon>Eukaryota</taxon>
        <taxon>Fungi</taxon>
        <taxon>Dikarya</taxon>
        <taxon>Basidiomycota</taxon>
        <taxon>Agaricomycotina</taxon>
        <taxon>Agaricomycetes</taxon>
        <taxon>Hymenochaetales</taxon>
        <taxon>Hymenochaetaceae</taxon>
        <taxon>Phellinidium</taxon>
    </lineage>
</organism>
<dbReference type="InterPro" id="IPR007146">
    <property type="entry name" value="Sas10/Utp3/C1D"/>
</dbReference>
<evidence type="ECO:0000256" key="1">
    <source>
        <dbReference type="SAM" id="MobiDB-lite"/>
    </source>
</evidence>
<gene>
    <name evidence="2" type="ORF">EW145_g1626</name>
</gene>
<comment type="caution">
    <text evidence="2">The sequence shown here is derived from an EMBL/GenBank/DDBJ whole genome shotgun (WGS) entry which is preliminary data.</text>
</comment>
<evidence type="ECO:0000313" key="3">
    <source>
        <dbReference type="Proteomes" id="UP000308199"/>
    </source>
</evidence>
<dbReference type="PANTHER" id="PTHR13237:SF9">
    <property type="entry name" value="NEUROGUIDIN"/>
    <property type="match status" value="1"/>
</dbReference>
<keyword evidence="3" id="KW-1185">Reference proteome</keyword>
<feature type="compositionally biased region" description="Polar residues" evidence="1">
    <location>
        <begin position="76"/>
        <end position="87"/>
    </location>
</feature>
<evidence type="ECO:0008006" key="4">
    <source>
        <dbReference type="Google" id="ProtNLM"/>
    </source>
</evidence>
<proteinExistence type="predicted"/>
<feature type="compositionally biased region" description="Basic and acidic residues" evidence="1">
    <location>
        <begin position="299"/>
        <end position="327"/>
    </location>
</feature>
<feature type="compositionally biased region" description="Gly residues" evidence="1">
    <location>
        <begin position="262"/>
        <end position="274"/>
    </location>
</feature>
<dbReference type="GO" id="GO:0032040">
    <property type="term" value="C:small-subunit processome"/>
    <property type="evidence" value="ECO:0007669"/>
    <property type="project" value="TreeGrafter"/>
</dbReference>
<dbReference type="AlphaFoldDB" id="A0A4S4LEC2"/>
<accession>A0A4S4LEC2</accession>
<sequence>MTEIQIDQSGFVSLVEGMSSSISATRESIRKILTQLDTDTKDGISLLSLKHHIMLSYLQSLVLLSAHRVVGHTLVDRSSTNQQQPFSTAERAPRGSQPGDLVDSMVENRIVLEKVKALESKMKYQIEKLVRLAEESPADAGNDAINDPLAFRPNPQNLMNQDAEGSGSSEDADVAPMPYTEESGRSKKERRKPVPIALTQLGHLDPHVETTSGLGGVPALESARAKELARMTGFEEENFTRLVMKKKDAKRRQRDEEDIALGGTGAGSGSGVMGRGRRGMGLDDEFADVLKSVGRRRDGAVGDGYEELRQRGKKSDALSRSRSRNWDDIEGEEGPRRKKGKFERDQAAVKKVLKRKMKR</sequence>
<reference evidence="2 3" key="1">
    <citation type="submission" date="2019-02" db="EMBL/GenBank/DDBJ databases">
        <title>Genome sequencing of the rare red list fungi Phellinidium pouzarii.</title>
        <authorList>
            <person name="Buettner E."/>
            <person name="Kellner H."/>
        </authorList>
    </citation>
    <scope>NUCLEOTIDE SEQUENCE [LARGE SCALE GENOMIC DNA]</scope>
    <source>
        <strain evidence="2 3">DSM 108285</strain>
    </source>
</reference>
<dbReference type="GO" id="GO:0000462">
    <property type="term" value="P:maturation of SSU-rRNA from tricistronic rRNA transcript (SSU-rRNA, 5.8S rRNA, LSU-rRNA)"/>
    <property type="evidence" value="ECO:0007669"/>
    <property type="project" value="TreeGrafter"/>
</dbReference>
<feature type="region of interest" description="Disordered" evidence="1">
    <location>
        <begin position="75"/>
        <end position="101"/>
    </location>
</feature>
<feature type="region of interest" description="Disordered" evidence="1">
    <location>
        <begin position="150"/>
        <end position="191"/>
    </location>
</feature>
<dbReference type="Proteomes" id="UP000308199">
    <property type="component" value="Unassembled WGS sequence"/>
</dbReference>
<feature type="region of interest" description="Disordered" evidence="1">
    <location>
        <begin position="299"/>
        <end position="359"/>
    </location>
</feature>
<feature type="region of interest" description="Disordered" evidence="1">
    <location>
        <begin position="248"/>
        <end position="279"/>
    </location>
</feature>
<dbReference type="EMBL" id="SGPK01000047">
    <property type="protein sequence ID" value="THH10007.1"/>
    <property type="molecule type" value="Genomic_DNA"/>
</dbReference>
<dbReference type="Pfam" id="PF04000">
    <property type="entry name" value="Sas10_Utp3"/>
    <property type="match status" value="1"/>
</dbReference>
<evidence type="ECO:0000313" key="2">
    <source>
        <dbReference type="EMBL" id="THH10007.1"/>
    </source>
</evidence>